<name>A0A0S7WGT6_UNCT6</name>
<comment type="subcellular location">
    <subcellularLocation>
        <location evidence="10">Cell membrane</location>
    </subcellularLocation>
</comment>
<feature type="binding site" evidence="10">
    <location>
        <position position="177"/>
    </location>
    <ligand>
        <name>[4Fe-4S] cluster</name>
        <dbReference type="ChEBI" id="CHEBI:49883"/>
        <label>3</label>
    </ligand>
</feature>
<proteinExistence type="inferred from homology"/>
<evidence type="ECO:0000256" key="4">
    <source>
        <dbReference type="ARBA" id="ARBA00022737"/>
    </source>
</evidence>
<dbReference type="InterPro" id="IPR010207">
    <property type="entry name" value="Elect_transpt_cplx_RnfB/RsxB"/>
</dbReference>
<feature type="domain" description="4Fe-4S ferredoxin-type" evidence="11">
    <location>
        <begin position="207"/>
        <end position="235"/>
    </location>
</feature>
<feature type="binding site" evidence="10">
    <location>
        <position position="151"/>
    </location>
    <ligand>
        <name>[4Fe-4S] cluster</name>
        <dbReference type="ChEBI" id="CHEBI:49883"/>
        <label>3</label>
    </ligand>
</feature>
<dbReference type="PROSITE" id="PS51656">
    <property type="entry name" value="4FE4S"/>
    <property type="match status" value="1"/>
</dbReference>
<keyword evidence="2 10" id="KW-0004">4Fe-4S</keyword>
<dbReference type="InterPro" id="IPR050395">
    <property type="entry name" value="4Fe4S_Ferredoxin_RnfB"/>
</dbReference>
<keyword evidence="9 10" id="KW-0472">Membrane</keyword>
<dbReference type="GO" id="GO:0051539">
    <property type="term" value="F:4 iron, 4 sulfur cluster binding"/>
    <property type="evidence" value="ECO:0007669"/>
    <property type="project" value="UniProtKB-UniRule"/>
</dbReference>
<feature type="binding site" evidence="10">
    <location>
        <position position="174"/>
    </location>
    <ligand>
        <name>[4Fe-4S] cluster</name>
        <dbReference type="ChEBI" id="CHEBI:49883"/>
        <label>3</label>
    </ligand>
</feature>
<keyword evidence="5 10" id="KW-1278">Translocase</keyword>
<feature type="binding site" evidence="10">
    <location>
        <position position="74"/>
    </location>
    <ligand>
        <name>[4Fe-4S] cluster</name>
        <dbReference type="ChEBI" id="CHEBI:49883"/>
        <label>1</label>
    </ligand>
</feature>
<dbReference type="GO" id="GO:0005886">
    <property type="term" value="C:plasma membrane"/>
    <property type="evidence" value="ECO:0007669"/>
    <property type="project" value="UniProtKB-SubCell"/>
</dbReference>
<feature type="domain" description="4Fe-4S ferredoxin-type" evidence="11">
    <location>
        <begin position="127"/>
        <end position="161"/>
    </location>
</feature>
<dbReference type="AlphaFoldDB" id="A0A0S7WGT6"/>
<comment type="function">
    <text evidence="10">Part of a membrane-bound complex that couples electron transfer with translocation of ions across the membrane.</text>
</comment>
<dbReference type="InterPro" id="IPR017896">
    <property type="entry name" value="4Fe4S_Fe-S-bd"/>
</dbReference>
<evidence type="ECO:0000313" key="13">
    <source>
        <dbReference type="EMBL" id="KPJ49381.1"/>
    </source>
</evidence>
<dbReference type="Pfam" id="PF13187">
    <property type="entry name" value="Fer4_9"/>
    <property type="match status" value="1"/>
</dbReference>
<dbReference type="PROSITE" id="PS51379">
    <property type="entry name" value="4FE4S_FER_2"/>
    <property type="match status" value="6"/>
</dbReference>
<dbReference type="GO" id="GO:0009055">
    <property type="term" value="F:electron transfer activity"/>
    <property type="evidence" value="ECO:0007669"/>
    <property type="project" value="InterPro"/>
</dbReference>
<feature type="domain" description="4Fe-4S ferredoxin-type" evidence="11">
    <location>
        <begin position="297"/>
        <end position="326"/>
    </location>
</feature>
<dbReference type="PANTHER" id="PTHR43560">
    <property type="entry name" value="ION-TRANSLOCATING OXIDOREDUCTASE COMPLEX SUBUNIT B"/>
    <property type="match status" value="1"/>
</dbReference>
<dbReference type="EC" id="7.-.-.-" evidence="10"/>
<dbReference type="PATRIC" id="fig|1703771.3.peg.371"/>
<comment type="subunit">
    <text evidence="10">The complex is composed of six subunits: RnfA, RnfB, RnfC, RnfD, RnfE and RnfG.</text>
</comment>
<evidence type="ECO:0000259" key="11">
    <source>
        <dbReference type="PROSITE" id="PS51379"/>
    </source>
</evidence>
<keyword evidence="4 10" id="KW-0677">Repeat</keyword>
<comment type="caution">
    <text evidence="10">Lacks conserved residue(s) required for the propagation of feature annotation.</text>
</comment>
<keyword evidence="7 10" id="KW-0408">Iron</keyword>
<evidence type="ECO:0000256" key="10">
    <source>
        <dbReference type="HAMAP-Rule" id="MF_00463"/>
    </source>
</evidence>
<dbReference type="PROSITE" id="PS00198">
    <property type="entry name" value="4FE4S_FER_1"/>
    <property type="match status" value="3"/>
</dbReference>
<feature type="domain" description="4Fe-4S ferredoxin-type" evidence="11">
    <location>
        <begin position="236"/>
        <end position="266"/>
    </location>
</feature>
<dbReference type="InterPro" id="IPR011005">
    <property type="entry name" value="Dihydropteroate_synth-like_sf"/>
</dbReference>
<evidence type="ECO:0000256" key="2">
    <source>
        <dbReference type="ARBA" id="ARBA00022485"/>
    </source>
</evidence>
<dbReference type="Gene3D" id="3.30.70.20">
    <property type="match status" value="3"/>
</dbReference>
<evidence type="ECO:0000313" key="14">
    <source>
        <dbReference type="Proteomes" id="UP000051124"/>
    </source>
</evidence>
<feature type="domain" description="4Fe-4S ferredoxin-type" evidence="11">
    <location>
        <begin position="162"/>
        <end position="191"/>
    </location>
</feature>
<feature type="binding site" evidence="10">
    <location>
        <position position="141"/>
    </location>
    <ligand>
        <name>[4Fe-4S] cluster</name>
        <dbReference type="ChEBI" id="CHEBI:49883"/>
        <label>2</label>
    </ligand>
</feature>
<evidence type="ECO:0000256" key="5">
    <source>
        <dbReference type="ARBA" id="ARBA00022967"/>
    </source>
</evidence>
<accession>A0A0S7WGT6</accession>
<keyword evidence="6 10" id="KW-0249">Electron transport</keyword>
<dbReference type="HAMAP" id="MF_00463">
    <property type="entry name" value="RsxB_RnfB"/>
    <property type="match status" value="1"/>
</dbReference>
<feature type="domain" description="4Fe-4S" evidence="12">
    <location>
        <begin position="32"/>
        <end position="91"/>
    </location>
</feature>
<dbReference type="PANTHER" id="PTHR43560:SF1">
    <property type="entry name" value="ION-TRANSLOCATING OXIDOREDUCTASE COMPLEX SUBUNIT B"/>
    <property type="match status" value="1"/>
</dbReference>
<gene>
    <name evidence="10" type="primary">rnfB</name>
    <name evidence="13" type="ORF">AMJ40_05640</name>
</gene>
<evidence type="ECO:0000259" key="12">
    <source>
        <dbReference type="PROSITE" id="PS51656"/>
    </source>
</evidence>
<evidence type="ECO:0000256" key="8">
    <source>
        <dbReference type="ARBA" id="ARBA00023014"/>
    </source>
</evidence>
<evidence type="ECO:0000256" key="6">
    <source>
        <dbReference type="ARBA" id="ARBA00022982"/>
    </source>
</evidence>
<feature type="binding site" evidence="10">
    <location>
        <position position="147"/>
    </location>
    <ligand>
        <name>[4Fe-4S] cluster</name>
        <dbReference type="ChEBI" id="CHEBI:49883"/>
        <label>2</label>
    </ligand>
</feature>
<dbReference type="NCBIfam" id="TIGR01944">
    <property type="entry name" value="rnfB"/>
    <property type="match status" value="1"/>
</dbReference>
<evidence type="ECO:0000256" key="7">
    <source>
        <dbReference type="ARBA" id="ARBA00023004"/>
    </source>
</evidence>
<dbReference type="InterPro" id="IPR007202">
    <property type="entry name" value="4Fe-4S_dom"/>
</dbReference>
<evidence type="ECO:0000256" key="1">
    <source>
        <dbReference type="ARBA" id="ARBA00022448"/>
    </source>
</evidence>
<evidence type="ECO:0000256" key="9">
    <source>
        <dbReference type="ARBA" id="ARBA00023136"/>
    </source>
</evidence>
<dbReference type="Gene3D" id="3.20.20.20">
    <property type="entry name" value="Dihydropteroate synthase-like"/>
    <property type="match status" value="1"/>
</dbReference>
<feature type="binding site" evidence="10">
    <location>
        <position position="57"/>
    </location>
    <ligand>
        <name>[4Fe-4S] cluster</name>
        <dbReference type="ChEBI" id="CHEBI:49883"/>
        <label>1</label>
    </ligand>
</feature>
<dbReference type="SUPFAM" id="SSF54862">
    <property type="entry name" value="4Fe-4S ferredoxins"/>
    <property type="match status" value="2"/>
</dbReference>
<feature type="binding site" evidence="10">
    <location>
        <position position="181"/>
    </location>
    <ligand>
        <name>[4Fe-4S] cluster</name>
        <dbReference type="ChEBI" id="CHEBI:49883"/>
        <label>2</label>
    </ligand>
</feature>
<feature type="binding site" evidence="10">
    <location>
        <position position="137"/>
    </location>
    <ligand>
        <name>[4Fe-4S] cluster</name>
        <dbReference type="ChEBI" id="CHEBI:49883"/>
        <label>2</label>
    </ligand>
</feature>
<keyword evidence="3 10" id="KW-0479">Metal-binding</keyword>
<keyword evidence="8 10" id="KW-0411">Iron-sulfur</keyword>
<dbReference type="Proteomes" id="UP000051124">
    <property type="component" value="Unassembled WGS sequence"/>
</dbReference>
<protein>
    <recommendedName>
        <fullName evidence="10">Ion-translocating oxidoreductase complex subunit B</fullName>
        <ecNumber evidence="10">7.-.-.-</ecNumber>
    </recommendedName>
    <alternativeName>
        <fullName evidence="10">Rnf electron transport complex subunit B</fullName>
    </alternativeName>
</protein>
<feature type="domain" description="4Fe-4S ferredoxin-type" evidence="11">
    <location>
        <begin position="267"/>
        <end position="296"/>
    </location>
</feature>
<keyword evidence="1 10" id="KW-0813">Transport</keyword>
<feature type="binding site" evidence="10">
    <location>
        <position position="171"/>
    </location>
    <ligand>
        <name>[4Fe-4S] cluster</name>
        <dbReference type="ChEBI" id="CHEBI:49883"/>
        <label>3</label>
    </ligand>
</feature>
<dbReference type="GO" id="GO:0022900">
    <property type="term" value="P:electron transport chain"/>
    <property type="evidence" value="ECO:0007669"/>
    <property type="project" value="UniProtKB-UniRule"/>
</dbReference>
<evidence type="ECO:0000256" key="3">
    <source>
        <dbReference type="ARBA" id="ARBA00022723"/>
    </source>
</evidence>
<organism evidence="13 14">
    <name type="scientific">candidate division TA06 bacterium DG_26</name>
    <dbReference type="NCBI Taxonomy" id="1703771"/>
    <lineage>
        <taxon>Bacteria</taxon>
        <taxon>Bacteria division TA06</taxon>
    </lineage>
</organism>
<reference evidence="13 14" key="1">
    <citation type="journal article" date="2015" name="Microbiome">
        <title>Genomic resolution of linkages in carbon, nitrogen, and sulfur cycling among widespread estuary sediment bacteria.</title>
        <authorList>
            <person name="Baker B.J."/>
            <person name="Lazar C.S."/>
            <person name="Teske A.P."/>
            <person name="Dick G.J."/>
        </authorList>
    </citation>
    <scope>NUCLEOTIDE SEQUENCE [LARGE SCALE GENOMIC DNA]</scope>
    <source>
        <strain evidence="13">DG_26</strain>
    </source>
</reference>
<sequence>MNLVLKAVVTLGSLGFALGLALALAYLRLAVRVDPRLAKVLEILPGTNCGACGYAGCEKYAEELVNSDVPANLCAPGGQEVARKLAEVLGVELKEVQRRVAVLACQGGRAEMKDAFRYYGLENCRAAHLVHGGSKSCMYGCLGLGTCVEVCPFGAIKMGANGLPIIDETLCTACGLCVEACPVHIIHLVPFPQKVYMGCASHDKGKDTRKICSVGCIACKICEKSCPYDAIHVVDDLAVIDYSKCTSCGICVHKCPTKSIVDRVKVRPYAIIGLNCNGCGECVKVCQFKAIEGELNQRHKVLRERCIGCGLCFQVCEPKAITMAGALGHKEKTVQYG</sequence>
<dbReference type="Pfam" id="PF14697">
    <property type="entry name" value="Fer4_21"/>
    <property type="match status" value="1"/>
</dbReference>
<feature type="binding site" evidence="10">
    <location>
        <position position="52"/>
    </location>
    <ligand>
        <name>[4Fe-4S] cluster</name>
        <dbReference type="ChEBI" id="CHEBI:49883"/>
        <label>1</label>
    </ligand>
</feature>
<keyword evidence="10" id="KW-1003">Cell membrane</keyword>
<dbReference type="Pfam" id="PF00037">
    <property type="entry name" value="Fer4"/>
    <property type="match status" value="2"/>
</dbReference>
<dbReference type="GO" id="GO:0046872">
    <property type="term" value="F:metal ion binding"/>
    <property type="evidence" value="ECO:0007669"/>
    <property type="project" value="UniProtKB-KW"/>
</dbReference>
<dbReference type="InterPro" id="IPR017900">
    <property type="entry name" value="4Fe4S_Fe_S_CS"/>
</dbReference>
<comment type="similarity">
    <text evidence="10">Belongs to the 4Fe4S bacterial-type ferredoxin family. RnfB subfamily.</text>
</comment>
<comment type="caution">
    <text evidence="13">The sequence shown here is derived from an EMBL/GenBank/DDBJ whole genome shotgun (WGS) entry which is preliminary data.</text>
</comment>
<feature type="binding site" evidence="10">
    <location>
        <position position="49"/>
    </location>
    <ligand>
        <name>[4Fe-4S] cluster</name>
        <dbReference type="ChEBI" id="CHEBI:49883"/>
        <label>1</label>
    </ligand>
</feature>
<dbReference type="Pfam" id="PF04060">
    <property type="entry name" value="FeS"/>
    <property type="match status" value="1"/>
</dbReference>
<feature type="region of interest" description="Hydrophobic" evidence="10">
    <location>
        <begin position="1"/>
        <end position="26"/>
    </location>
</feature>
<dbReference type="EMBL" id="LIZT01000061">
    <property type="protein sequence ID" value="KPJ49381.1"/>
    <property type="molecule type" value="Genomic_DNA"/>
</dbReference>
<dbReference type="CDD" id="cd10549">
    <property type="entry name" value="MtMvhB_like"/>
    <property type="match status" value="2"/>
</dbReference>
<comment type="cofactor">
    <cofactor evidence="10">
        <name>[4Fe-4S] cluster</name>
        <dbReference type="ChEBI" id="CHEBI:49883"/>
    </cofactor>
    <text evidence="10">Binds 3 [4Fe-4S] clusters.</text>
</comment>